<evidence type="ECO:0000313" key="2">
    <source>
        <dbReference type="Proteomes" id="UP000291084"/>
    </source>
</evidence>
<reference evidence="1 2" key="1">
    <citation type="journal article" date="2015" name="Sci. Rep.">
        <title>The power of single molecule real-time sequencing technology in the de novo assembly of a eukaryotic genome.</title>
        <authorList>
            <person name="Sakai H."/>
            <person name="Naito K."/>
            <person name="Ogiso-Tanaka E."/>
            <person name="Takahashi Y."/>
            <person name="Iseki K."/>
            <person name="Muto C."/>
            <person name="Satou K."/>
            <person name="Teruya K."/>
            <person name="Shiroma A."/>
            <person name="Shimoji M."/>
            <person name="Hirano T."/>
            <person name="Itoh T."/>
            <person name="Kaga A."/>
            <person name="Tomooka N."/>
        </authorList>
    </citation>
    <scope>NUCLEOTIDE SEQUENCE [LARGE SCALE GENOMIC DNA]</scope>
    <source>
        <strain evidence="2">cv. Shumari</strain>
    </source>
</reference>
<organism evidence="1 2">
    <name type="scientific">Vigna angularis var. angularis</name>
    <dbReference type="NCBI Taxonomy" id="157739"/>
    <lineage>
        <taxon>Eukaryota</taxon>
        <taxon>Viridiplantae</taxon>
        <taxon>Streptophyta</taxon>
        <taxon>Embryophyta</taxon>
        <taxon>Tracheophyta</taxon>
        <taxon>Spermatophyta</taxon>
        <taxon>Magnoliopsida</taxon>
        <taxon>eudicotyledons</taxon>
        <taxon>Gunneridae</taxon>
        <taxon>Pentapetalae</taxon>
        <taxon>rosids</taxon>
        <taxon>fabids</taxon>
        <taxon>Fabales</taxon>
        <taxon>Fabaceae</taxon>
        <taxon>Papilionoideae</taxon>
        <taxon>50 kb inversion clade</taxon>
        <taxon>NPAAA clade</taxon>
        <taxon>indigoferoid/millettioid clade</taxon>
        <taxon>Phaseoleae</taxon>
        <taxon>Vigna</taxon>
    </lineage>
</organism>
<dbReference type="AlphaFoldDB" id="A0A0S3SU96"/>
<dbReference type="EMBL" id="AP015041">
    <property type="protein sequence ID" value="BAT96428.1"/>
    <property type="molecule type" value="Genomic_DNA"/>
</dbReference>
<proteinExistence type="predicted"/>
<dbReference type="Proteomes" id="UP000291084">
    <property type="component" value="Chromosome 8"/>
</dbReference>
<gene>
    <name evidence="1" type="primary">Vigan.08G336800</name>
    <name evidence="1" type="ORF">VIGAN_08336800</name>
</gene>
<sequence length="69" mass="7622">MTTALLFSNLSVLSGTFKTICLAAFFHSIFSPYQTYGLEGISSKPWTTLLPGHFPWTTYPLSTILVAHP</sequence>
<name>A0A0S3SU96_PHAAN</name>
<keyword evidence="2" id="KW-1185">Reference proteome</keyword>
<accession>A0A0S3SU96</accession>
<evidence type="ECO:0000313" key="1">
    <source>
        <dbReference type="EMBL" id="BAT96428.1"/>
    </source>
</evidence>
<protein>
    <submittedName>
        <fullName evidence="1">Uncharacterized protein</fullName>
    </submittedName>
</protein>